<keyword evidence="3" id="KW-1185">Reference proteome</keyword>
<evidence type="ECO:0000313" key="2">
    <source>
        <dbReference type="EMBL" id="QEG13538.1"/>
    </source>
</evidence>
<dbReference type="NCBIfam" id="TIGR01563">
    <property type="entry name" value="gp16_SPP1"/>
    <property type="match status" value="1"/>
</dbReference>
<evidence type="ECO:0000256" key="1">
    <source>
        <dbReference type="SAM" id="MobiDB-lite"/>
    </source>
</evidence>
<dbReference type="InterPro" id="IPR008767">
    <property type="entry name" value="Phage_SPP1_head-tail_adaptor"/>
</dbReference>
<sequence>MFGYEEFPHVVVFQSYQTIKDSGGGKTYEWRDEFSSEAHVQPVSQNEYYTAMQLETPIGYNIYVPYDDRITGKMRIVYDGMIINFVGDPSDLSGLKEKIRIKGKEGEPDGTRRSEN</sequence>
<organism evidence="2 3">
    <name type="scientific">Bacillus phage vB_BspS_SplendidRed</name>
    <dbReference type="NCBI Taxonomy" id="2591379"/>
    <lineage>
        <taxon>Viruses</taxon>
        <taxon>Duplodnaviria</taxon>
        <taxon>Heunggongvirae</taxon>
        <taxon>Uroviricota</taxon>
        <taxon>Caudoviricetes</taxon>
        <taxon>Trautnerviridae</taxon>
        <taxon>Polsinellivirinae</taxon>
        <taxon>Splendidredvirus</taxon>
        <taxon>Splendidredvirus splendidred</taxon>
    </lineage>
</organism>
<dbReference type="Gene3D" id="2.40.10.270">
    <property type="entry name" value="Bacteriophage SPP1 head-tail adaptor protein"/>
    <property type="match status" value="1"/>
</dbReference>
<gene>
    <name evidence="2" type="ORF">SPLENDIDRED_64</name>
</gene>
<dbReference type="EMBL" id="MN013088">
    <property type="protein sequence ID" value="QEG13538.1"/>
    <property type="molecule type" value="Genomic_DNA"/>
</dbReference>
<accession>A0A5B9NHR0</accession>
<evidence type="ECO:0000313" key="3">
    <source>
        <dbReference type="Proteomes" id="UP000324040"/>
    </source>
</evidence>
<dbReference type="Proteomes" id="UP000324040">
    <property type="component" value="Segment"/>
</dbReference>
<reference evidence="2 3" key="1">
    <citation type="submission" date="2019-06" db="EMBL/GenBank/DDBJ databases">
        <authorList>
            <person name="Handoko Y.A."/>
            <person name="Wardani A.K."/>
            <person name="Sutrisno A.A."/>
            <person name="Widjanarko S.B."/>
            <person name="Sharma R."/>
            <person name="Grose J.H."/>
        </authorList>
    </citation>
    <scope>NUCLEOTIDE SEQUENCE [LARGE SCALE GENOMIC DNA]</scope>
</reference>
<name>A0A5B9NHR0_9CAUD</name>
<protein>
    <submittedName>
        <fullName evidence="2">Putative head-tail adapter protein</fullName>
    </submittedName>
</protein>
<proteinExistence type="predicted"/>
<dbReference type="InterPro" id="IPR038666">
    <property type="entry name" value="SSP1_head-tail_sf"/>
</dbReference>
<dbReference type="Pfam" id="PF05521">
    <property type="entry name" value="Phage_HCP"/>
    <property type="match status" value="1"/>
</dbReference>
<feature type="region of interest" description="Disordered" evidence="1">
    <location>
        <begin position="97"/>
        <end position="116"/>
    </location>
</feature>